<dbReference type="NCBIfam" id="NF041497">
    <property type="entry name" value="MobV"/>
    <property type="match status" value="1"/>
</dbReference>
<sequence>MGTTILRFEKIKNMANIRQSGAHQFRHHLDTPNADSAKKSRNHTFFGCGNLSKDVQSRLERLTKPPRKNAVLALDALVTLSPELLKDNKNLNIWANRTRDWLKERFGDNVVSAVVHLDELSPHMHFTVVPIDEKLDGRIVLNARDLFNKWQLADMQRSYNEAMRQYIPEITPLQHGRKASHTTIKAFYAELEEIRENLRQHSQVIASDVKRNSVDATKLHFISLIERCVQEVEGKLGCRLEEATRAKLIYDYQLIVEKEVSNLLNSEAVFELLDKDIQATIQSVLNKIKPASSA</sequence>
<proteinExistence type="predicted"/>
<comment type="caution">
    <text evidence="1">The sequence shown here is derived from an EMBL/GenBank/DDBJ whole genome shotgun (WGS) entry which is preliminary data.</text>
</comment>
<evidence type="ECO:0000313" key="1">
    <source>
        <dbReference type="EMBL" id="MEZ8051886.1"/>
    </source>
</evidence>
<gene>
    <name evidence="1" type="primary">mobV</name>
    <name evidence="1" type="ORF">ACED57_01815</name>
</gene>
<name>A0ABV4KHG3_9VIBR</name>
<dbReference type="InterPro" id="IPR001668">
    <property type="entry name" value="Mob_Pre"/>
</dbReference>
<dbReference type="EMBL" id="JBGOOL010000003">
    <property type="protein sequence ID" value="MEZ8051886.1"/>
    <property type="molecule type" value="Genomic_DNA"/>
</dbReference>
<accession>A0ABV4KHG3</accession>
<reference evidence="1 2" key="1">
    <citation type="submission" date="2024-06" db="EMBL/GenBank/DDBJ databases">
        <authorList>
            <person name="Steensen K."/>
            <person name="Seneca J."/>
            <person name="Bartlau N."/>
            <person name="Yu A.X."/>
            <person name="Polz M.F."/>
        </authorList>
    </citation>
    <scope>NUCLEOTIDE SEQUENCE [LARGE SCALE GENOMIC DNA]</scope>
    <source>
        <strain evidence="1 2">1F9</strain>
    </source>
</reference>
<protein>
    <submittedName>
        <fullName evidence="1">MobV family relaxase</fullName>
    </submittedName>
</protein>
<evidence type="ECO:0000313" key="2">
    <source>
        <dbReference type="Proteomes" id="UP001569175"/>
    </source>
</evidence>
<dbReference type="Gene3D" id="3.30.930.30">
    <property type="match status" value="1"/>
</dbReference>
<dbReference type="Proteomes" id="UP001569175">
    <property type="component" value="Unassembled WGS sequence"/>
</dbReference>
<keyword evidence="2" id="KW-1185">Reference proteome</keyword>
<dbReference type="CDD" id="cd17242">
    <property type="entry name" value="MobM_relaxase"/>
    <property type="match status" value="1"/>
</dbReference>
<dbReference type="Pfam" id="PF01076">
    <property type="entry name" value="Mob_Pre"/>
    <property type="match status" value="1"/>
</dbReference>
<dbReference type="RefSeq" id="WP_102549109.1">
    <property type="nucleotide sequence ID" value="NZ_JBGOOL010000003.1"/>
</dbReference>
<organism evidence="1 2">
    <name type="scientific">Vibrio atlanticus</name>
    <dbReference type="NCBI Taxonomy" id="693153"/>
    <lineage>
        <taxon>Bacteria</taxon>
        <taxon>Pseudomonadati</taxon>
        <taxon>Pseudomonadota</taxon>
        <taxon>Gammaproteobacteria</taxon>
        <taxon>Vibrionales</taxon>
        <taxon>Vibrionaceae</taxon>
        <taxon>Vibrio</taxon>
    </lineage>
</organism>